<dbReference type="SUPFAM" id="SSF56420">
    <property type="entry name" value="Peptide deformylase"/>
    <property type="match status" value="1"/>
</dbReference>
<dbReference type="CDD" id="cd00487">
    <property type="entry name" value="Pep_deformylase"/>
    <property type="match status" value="1"/>
</dbReference>
<dbReference type="GO" id="GO:0042586">
    <property type="term" value="F:peptide deformylase activity"/>
    <property type="evidence" value="ECO:0007669"/>
    <property type="project" value="UniProtKB-EC"/>
</dbReference>
<dbReference type="InterPro" id="IPR023635">
    <property type="entry name" value="Peptide_deformylase"/>
</dbReference>
<dbReference type="PANTHER" id="PTHR10458:SF2">
    <property type="entry name" value="PEPTIDE DEFORMYLASE, MITOCHONDRIAL"/>
    <property type="match status" value="1"/>
</dbReference>
<evidence type="ECO:0000256" key="2">
    <source>
        <dbReference type="ARBA" id="ARBA00022723"/>
    </source>
</evidence>
<comment type="catalytic activity">
    <reaction evidence="6">
        <text>N-terminal N-formyl-L-methionyl-[peptide] + H2O = N-terminal L-methionyl-[peptide] + formate</text>
        <dbReference type="Rhea" id="RHEA:24420"/>
        <dbReference type="Rhea" id="RHEA-COMP:10639"/>
        <dbReference type="Rhea" id="RHEA-COMP:10640"/>
        <dbReference type="ChEBI" id="CHEBI:15377"/>
        <dbReference type="ChEBI" id="CHEBI:15740"/>
        <dbReference type="ChEBI" id="CHEBI:49298"/>
        <dbReference type="ChEBI" id="CHEBI:64731"/>
        <dbReference type="EC" id="3.5.1.88"/>
    </reaction>
</comment>
<proteinExistence type="inferred from homology"/>
<keyword evidence="3 6" id="KW-0378">Hydrolase</keyword>
<dbReference type="NCBIfam" id="TIGR00079">
    <property type="entry name" value="pept_deformyl"/>
    <property type="match status" value="1"/>
</dbReference>
<comment type="similarity">
    <text evidence="1 6">Belongs to the polypeptide deformylase family.</text>
</comment>
<sequence length="198" mass="21644">MAVLPIRISGDPVLHTPASPVVTIDDELRALVADMFETMDAAPGVGLAGPQVGVPLRLFVFSYTEDTGEEEGDDTGSLREYRGVAINPELYISPTSVEPADPDTESEGCLSFPGERFPLVRGESAILRATDLDGRPYEIEAHGWLARIFQHEFDHLDGLLYVDRVDPVYAKVARKIERKKGWGVPGNAWLPGVDELDA</sequence>
<dbReference type="PRINTS" id="PR01576">
    <property type="entry name" value="PDEFORMYLASE"/>
</dbReference>
<dbReference type="EC" id="3.5.1.88" evidence="6"/>
<keyword evidence="5 6" id="KW-0408">Iron</keyword>
<feature type="binding site" evidence="6">
    <location>
        <position position="151"/>
    </location>
    <ligand>
        <name>Fe cation</name>
        <dbReference type="ChEBI" id="CHEBI:24875"/>
    </ligand>
</feature>
<dbReference type="PANTHER" id="PTHR10458">
    <property type="entry name" value="PEPTIDE DEFORMYLASE"/>
    <property type="match status" value="1"/>
</dbReference>
<dbReference type="HAMAP" id="MF_00163">
    <property type="entry name" value="Pep_deformylase"/>
    <property type="match status" value="1"/>
</dbReference>
<comment type="caution">
    <text evidence="7">The sequence shown here is derived from an EMBL/GenBank/DDBJ whole genome shotgun (WGS) entry which is preliminary data.</text>
</comment>
<gene>
    <name evidence="6 7" type="primary">def</name>
    <name evidence="7" type="ORF">NVV95_10485</name>
</gene>
<name>A0ABT2GFH3_9MICO</name>
<dbReference type="Gene3D" id="3.90.45.10">
    <property type="entry name" value="Peptide deformylase"/>
    <property type="match status" value="1"/>
</dbReference>
<dbReference type="Proteomes" id="UP001165580">
    <property type="component" value="Unassembled WGS sequence"/>
</dbReference>
<dbReference type="Pfam" id="PF01327">
    <property type="entry name" value="Pep_deformylase"/>
    <property type="match status" value="1"/>
</dbReference>
<evidence type="ECO:0000256" key="3">
    <source>
        <dbReference type="ARBA" id="ARBA00022801"/>
    </source>
</evidence>
<evidence type="ECO:0000256" key="6">
    <source>
        <dbReference type="HAMAP-Rule" id="MF_00163"/>
    </source>
</evidence>
<evidence type="ECO:0000256" key="5">
    <source>
        <dbReference type="ARBA" id="ARBA00023004"/>
    </source>
</evidence>
<dbReference type="InterPro" id="IPR036821">
    <property type="entry name" value="Peptide_deformylase_sf"/>
</dbReference>
<evidence type="ECO:0000256" key="4">
    <source>
        <dbReference type="ARBA" id="ARBA00022917"/>
    </source>
</evidence>
<feature type="binding site" evidence="6">
    <location>
        <position position="109"/>
    </location>
    <ligand>
        <name>Fe cation</name>
        <dbReference type="ChEBI" id="CHEBI:24875"/>
    </ligand>
</feature>
<reference evidence="7" key="1">
    <citation type="submission" date="2022-08" db="EMBL/GenBank/DDBJ databases">
        <authorList>
            <person name="Deng Y."/>
            <person name="Han X.-F."/>
            <person name="Zhang Y.-Q."/>
        </authorList>
    </citation>
    <scope>NUCLEOTIDE SEQUENCE</scope>
    <source>
        <strain evidence="7">CPCC 205716</strain>
    </source>
</reference>
<organism evidence="7 8">
    <name type="scientific">Herbiconiux gentiana</name>
    <dbReference type="NCBI Taxonomy" id="2970912"/>
    <lineage>
        <taxon>Bacteria</taxon>
        <taxon>Bacillati</taxon>
        <taxon>Actinomycetota</taxon>
        <taxon>Actinomycetes</taxon>
        <taxon>Micrococcales</taxon>
        <taxon>Microbacteriaceae</taxon>
        <taxon>Herbiconiux</taxon>
    </lineage>
</organism>
<feature type="active site" evidence="6">
    <location>
        <position position="152"/>
    </location>
</feature>
<dbReference type="PIRSF" id="PIRSF004749">
    <property type="entry name" value="Pep_def"/>
    <property type="match status" value="1"/>
</dbReference>
<evidence type="ECO:0000313" key="8">
    <source>
        <dbReference type="Proteomes" id="UP001165580"/>
    </source>
</evidence>
<keyword evidence="4 6" id="KW-0648">Protein biosynthesis</keyword>
<dbReference type="NCBIfam" id="NF001159">
    <property type="entry name" value="PRK00150.1-3"/>
    <property type="match status" value="1"/>
</dbReference>
<dbReference type="RefSeq" id="WP_259486502.1">
    <property type="nucleotide sequence ID" value="NZ_JANTEZ010000004.1"/>
</dbReference>
<evidence type="ECO:0000313" key="7">
    <source>
        <dbReference type="EMBL" id="MCS5714978.1"/>
    </source>
</evidence>
<keyword evidence="8" id="KW-1185">Reference proteome</keyword>
<accession>A0ABT2GFH3</accession>
<feature type="binding site" evidence="6">
    <location>
        <position position="155"/>
    </location>
    <ligand>
        <name>Fe cation</name>
        <dbReference type="ChEBI" id="CHEBI:24875"/>
    </ligand>
</feature>
<keyword evidence="2 6" id="KW-0479">Metal-binding</keyword>
<protein>
    <recommendedName>
        <fullName evidence="6">Peptide deformylase</fullName>
        <shortName evidence="6">PDF</shortName>
        <ecNumber evidence="6">3.5.1.88</ecNumber>
    </recommendedName>
    <alternativeName>
        <fullName evidence="6">Polypeptide deformylase</fullName>
    </alternativeName>
</protein>
<comment type="function">
    <text evidence="6">Removes the formyl group from the N-terminal Met of newly synthesized proteins. Requires at least a dipeptide for an efficient rate of reaction. N-terminal L-methionine is a prerequisite for activity but the enzyme has broad specificity at other positions.</text>
</comment>
<dbReference type="EMBL" id="JANTEZ010000004">
    <property type="protein sequence ID" value="MCS5714978.1"/>
    <property type="molecule type" value="Genomic_DNA"/>
</dbReference>
<comment type="cofactor">
    <cofactor evidence="6">
        <name>Fe(2+)</name>
        <dbReference type="ChEBI" id="CHEBI:29033"/>
    </cofactor>
    <text evidence="6">Binds 1 Fe(2+) ion.</text>
</comment>
<evidence type="ECO:0000256" key="1">
    <source>
        <dbReference type="ARBA" id="ARBA00010759"/>
    </source>
</evidence>